<sequence length="86" mass="9552">MGQQVRKMEHIKNILAKLITGKGISEQDIKGLVLGKNSGVIEKITKHLDQTANVAIAIKNNPKLLKEVIKNKAISEMFKYGRNKGK</sequence>
<gene>
    <name evidence="1" type="ORF">LCGC14_1256720</name>
</gene>
<protein>
    <submittedName>
        <fullName evidence="1">Uncharacterized protein</fullName>
    </submittedName>
</protein>
<proteinExistence type="predicted"/>
<comment type="caution">
    <text evidence="1">The sequence shown here is derived from an EMBL/GenBank/DDBJ whole genome shotgun (WGS) entry which is preliminary data.</text>
</comment>
<reference evidence="1" key="1">
    <citation type="journal article" date="2015" name="Nature">
        <title>Complex archaea that bridge the gap between prokaryotes and eukaryotes.</title>
        <authorList>
            <person name="Spang A."/>
            <person name="Saw J.H."/>
            <person name="Jorgensen S.L."/>
            <person name="Zaremba-Niedzwiedzka K."/>
            <person name="Martijn J."/>
            <person name="Lind A.E."/>
            <person name="van Eijk R."/>
            <person name="Schleper C."/>
            <person name="Guy L."/>
            <person name="Ettema T.J."/>
        </authorList>
    </citation>
    <scope>NUCLEOTIDE SEQUENCE</scope>
</reference>
<name>A0A0F9NII6_9ZZZZ</name>
<dbReference type="EMBL" id="LAZR01006931">
    <property type="protein sequence ID" value="KKM88645.1"/>
    <property type="molecule type" value="Genomic_DNA"/>
</dbReference>
<organism evidence="1">
    <name type="scientific">marine sediment metagenome</name>
    <dbReference type="NCBI Taxonomy" id="412755"/>
    <lineage>
        <taxon>unclassified sequences</taxon>
        <taxon>metagenomes</taxon>
        <taxon>ecological metagenomes</taxon>
    </lineage>
</organism>
<dbReference type="AlphaFoldDB" id="A0A0F9NII6"/>
<accession>A0A0F9NII6</accession>
<evidence type="ECO:0000313" key="1">
    <source>
        <dbReference type="EMBL" id="KKM88645.1"/>
    </source>
</evidence>